<reference evidence="2 3" key="2">
    <citation type="submission" date="2018-06" db="EMBL/GenBank/DDBJ databases">
        <title>Metagenomic assembly of (sub)arctic Cyanobacteria and their associated microbiome from non-axenic cultures.</title>
        <authorList>
            <person name="Baurain D."/>
        </authorList>
    </citation>
    <scope>NUCLEOTIDE SEQUENCE [LARGE SCALE GENOMIC DNA]</scope>
    <source>
        <strain evidence="2">ULC066bin1</strain>
    </source>
</reference>
<protein>
    <recommendedName>
        <fullName evidence="4">Cobalt transporter</fullName>
    </recommendedName>
</protein>
<keyword evidence="1" id="KW-1133">Transmembrane helix</keyword>
<dbReference type="AlphaFoldDB" id="A0A2W4VZG9"/>
<reference evidence="2 3" key="1">
    <citation type="submission" date="2018-04" db="EMBL/GenBank/DDBJ databases">
        <authorList>
            <person name="Go L.Y."/>
            <person name="Mitchell J.A."/>
        </authorList>
    </citation>
    <scope>NUCLEOTIDE SEQUENCE [LARGE SCALE GENOMIC DNA]</scope>
    <source>
        <strain evidence="2">ULC066bin1</strain>
    </source>
</reference>
<comment type="caution">
    <text evidence="2">The sequence shown here is derived from an EMBL/GenBank/DDBJ whole genome shotgun (WGS) entry which is preliminary data.</text>
</comment>
<organism evidence="2 3">
    <name type="scientific">Pseudanabaena frigida</name>
    <dbReference type="NCBI Taxonomy" id="945775"/>
    <lineage>
        <taxon>Bacteria</taxon>
        <taxon>Bacillati</taxon>
        <taxon>Cyanobacteriota</taxon>
        <taxon>Cyanophyceae</taxon>
        <taxon>Pseudanabaenales</taxon>
        <taxon>Pseudanabaenaceae</taxon>
        <taxon>Pseudanabaena</taxon>
    </lineage>
</organism>
<dbReference type="Proteomes" id="UP000249467">
    <property type="component" value="Unassembled WGS sequence"/>
</dbReference>
<keyword evidence="1" id="KW-0812">Transmembrane</keyword>
<sequence length="106" mass="11822">MRYLLLVILIILPSLVGVTIFGYYALMDWDALQKAYNHFVDVTKSSANLETLFVAEAQQNIHRINLFADGVWTLLSVIIGAIGLHGVCTIPKKSNSTALEKSHRSY</sequence>
<evidence type="ECO:0008006" key="4">
    <source>
        <dbReference type="Google" id="ProtNLM"/>
    </source>
</evidence>
<name>A0A2W4VZG9_9CYAN</name>
<feature type="transmembrane region" description="Helical" evidence="1">
    <location>
        <begin position="66"/>
        <end position="87"/>
    </location>
</feature>
<feature type="transmembrane region" description="Helical" evidence="1">
    <location>
        <begin position="6"/>
        <end position="26"/>
    </location>
</feature>
<evidence type="ECO:0000313" key="3">
    <source>
        <dbReference type="Proteomes" id="UP000249467"/>
    </source>
</evidence>
<evidence type="ECO:0000256" key="1">
    <source>
        <dbReference type="SAM" id="Phobius"/>
    </source>
</evidence>
<evidence type="ECO:0000313" key="2">
    <source>
        <dbReference type="EMBL" id="PZO38283.1"/>
    </source>
</evidence>
<gene>
    <name evidence="2" type="ORF">DCF19_16515</name>
</gene>
<dbReference type="EMBL" id="QBML01000024">
    <property type="protein sequence ID" value="PZO38283.1"/>
    <property type="molecule type" value="Genomic_DNA"/>
</dbReference>
<keyword evidence="1" id="KW-0472">Membrane</keyword>
<accession>A0A2W4VZG9</accession>
<proteinExistence type="predicted"/>